<dbReference type="InterPro" id="IPR022025">
    <property type="entry name" value="Amidoligase_2"/>
</dbReference>
<feature type="region of interest" description="Disordered" evidence="1">
    <location>
        <begin position="1"/>
        <end position="21"/>
    </location>
</feature>
<name>A0AAJ0HTP2_9PEZI</name>
<organism evidence="2 3">
    <name type="scientific">Lasiosphaeria hispida</name>
    <dbReference type="NCBI Taxonomy" id="260671"/>
    <lineage>
        <taxon>Eukaryota</taxon>
        <taxon>Fungi</taxon>
        <taxon>Dikarya</taxon>
        <taxon>Ascomycota</taxon>
        <taxon>Pezizomycotina</taxon>
        <taxon>Sordariomycetes</taxon>
        <taxon>Sordariomycetidae</taxon>
        <taxon>Sordariales</taxon>
        <taxon>Lasiosphaeriaceae</taxon>
        <taxon>Lasiosphaeria</taxon>
    </lineage>
</organism>
<evidence type="ECO:0000313" key="2">
    <source>
        <dbReference type="EMBL" id="KAK3362442.1"/>
    </source>
</evidence>
<protein>
    <submittedName>
        <fullName evidence="2">Amidoligase enzyme-domain-containing protein</fullName>
    </submittedName>
</protein>
<reference evidence="2" key="1">
    <citation type="journal article" date="2023" name="Mol. Phylogenet. Evol.">
        <title>Genome-scale phylogeny and comparative genomics of the fungal order Sordariales.</title>
        <authorList>
            <person name="Hensen N."/>
            <person name="Bonometti L."/>
            <person name="Westerberg I."/>
            <person name="Brannstrom I.O."/>
            <person name="Guillou S."/>
            <person name="Cros-Aarteil S."/>
            <person name="Calhoun S."/>
            <person name="Haridas S."/>
            <person name="Kuo A."/>
            <person name="Mondo S."/>
            <person name="Pangilinan J."/>
            <person name="Riley R."/>
            <person name="LaButti K."/>
            <person name="Andreopoulos B."/>
            <person name="Lipzen A."/>
            <person name="Chen C."/>
            <person name="Yan M."/>
            <person name="Daum C."/>
            <person name="Ng V."/>
            <person name="Clum A."/>
            <person name="Steindorff A."/>
            <person name="Ohm R.A."/>
            <person name="Martin F."/>
            <person name="Silar P."/>
            <person name="Natvig D.O."/>
            <person name="Lalanne C."/>
            <person name="Gautier V."/>
            <person name="Ament-Velasquez S.L."/>
            <person name="Kruys A."/>
            <person name="Hutchinson M.I."/>
            <person name="Powell A.J."/>
            <person name="Barry K."/>
            <person name="Miller A.N."/>
            <person name="Grigoriev I.V."/>
            <person name="Debuchy R."/>
            <person name="Gladieux P."/>
            <person name="Hiltunen Thoren M."/>
            <person name="Johannesson H."/>
        </authorList>
    </citation>
    <scope>NUCLEOTIDE SEQUENCE</scope>
    <source>
        <strain evidence="2">CBS 955.72</strain>
    </source>
</reference>
<proteinExistence type="predicted"/>
<gene>
    <name evidence="2" type="ORF">B0T25DRAFT_524330</name>
</gene>
<feature type="compositionally biased region" description="Basic residues" evidence="1">
    <location>
        <begin position="1"/>
        <end position="15"/>
    </location>
</feature>
<dbReference type="PANTHER" id="PTHR36847:SF1">
    <property type="entry name" value="AMIDOLIGASE ENZYME"/>
    <property type="match status" value="1"/>
</dbReference>
<comment type="caution">
    <text evidence="2">The sequence shown here is derived from an EMBL/GenBank/DDBJ whole genome shotgun (WGS) entry which is preliminary data.</text>
</comment>
<evidence type="ECO:0000313" key="3">
    <source>
        <dbReference type="Proteomes" id="UP001275084"/>
    </source>
</evidence>
<dbReference type="PANTHER" id="PTHR36847">
    <property type="entry name" value="AMIDOLIGASE ENZYME"/>
    <property type="match status" value="1"/>
</dbReference>
<dbReference type="EMBL" id="JAUIQD010000001">
    <property type="protein sequence ID" value="KAK3362442.1"/>
    <property type="molecule type" value="Genomic_DNA"/>
</dbReference>
<dbReference type="Pfam" id="PF12224">
    <property type="entry name" value="Amidoligase_2"/>
    <property type="match status" value="1"/>
</dbReference>
<sequence>MPHRHPHADHHRHAHPAMPVAPEDAVTPELMFCVEMGMVMRSRRLKHASATSLVDEIVQRLKHYAIAAHARPGSSRRESHKDWTVLEDLKIPDSANHRFGIKIVSPMFLFARHDSWAPKLEKILSVLNYDFETSISHQCATHVHVVPARGAWTLDEAKSLASTAIYFERCFDALMPPYRRKMVWAKSNRFSRYLGKLSLAECLEGIRKRVGSFPALVDIMNTCGAHSPTGVALGSSQDFYHEGYRWNFGGAPNGYGTIEFRQPPGVTDSSEATKWIMLVGCFVMLSCTHYVKAKERPSLVGLGRWVRYQARLCRFPEEHIDSLRRLFNQADQVHVADGAGRDASTISTGDATRLRWISSHDNGGAQKYQAMMNHRRARGHPA</sequence>
<reference evidence="2" key="2">
    <citation type="submission" date="2023-06" db="EMBL/GenBank/DDBJ databases">
        <authorList>
            <consortium name="Lawrence Berkeley National Laboratory"/>
            <person name="Haridas S."/>
            <person name="Hensen N."/>
            <person name="Bonometti L."/>
            <person name="Westerberg I."/>
            <person name="Brannstrom I.O."/>
            <person name="Guillou S."/>
            <person name="Cros-Aarteil S."/>
            <person name="Calhoun S."/>
            <person name="Kuo A."/>
            <person name="Mondo S."/>
            <person name="Pangilinan J."/>
            <person name="Riley R."/>
            <person name="Labutti K."/>
            <person name="Andreopoulos B."/>
            <person name="Lipzen A."/>
            <person name="Chen C."/>
            <person name="Yanf M."/>
            <person name="Daum C."/>
            <person name="Ng V."/>
            <person name="Clum A."/>
            <person name="Steindorff A."/>
            <person name="Ohm R."/>
            <person name="Martin F."/>
            <person name="Silar P."/>
            <person name="Natvig D."/>
            <person name="Lalanne C."/>
            <person name="Gautier V."/>
            <person name="Ament-Velasquez S.L."/>
            <person name="Kruys A."/>
            <person name="Hutchinson M.I."/>
            <person name="Powell A.J."/>
            <person name="Barry K."/>
            <person name="Miller A.N."/>
            <person name="Grigoriev I.V."/>
            <person name="Debuchy R."/>
            <person name="Gladieux P."/>
            <person name="Thoren M.H."/>
            <person name="Johannesson H."/>
        </authorList>
    </citation>
    <scope>NUCLEOTIDE SEQUENCE</scope>
    <source>
        <strain evidence="2">CBS 955.72</strain>
    </source>
</reference>
<dbReference type="Proteomes" id="UP001275084">
    <property type="component" value="Unassembled WGS sequence"/>
</dbReference>
<keyword evidence="3" id="KW-1185">Reference proteome</keyword>
<dbReference type="AlphaFoldDB" id="A0AAJ0HTP2"/>
<accession>A0AAJ0HTP2</accession>
<evidence type="ECO:0000256" key="1">
    <source>
        <dbReference type="SAM" id="MobiDB-lite"/>
    </source>
</evidence>